<evidence type="ECO:0000313" key="2">
    <source>
        <dbReference type="EMBL" id="KAE8327008.1"/>
    </source>
</evidence>
<dbReference type="Gene3D" id="2.80.10.50">
    <property type="match status" value="1"/>
</dbReference>
<sequence>MKNFFALGALAALCQTAFGLEEGTYKIASASLEANRVLSYEVPSSPVILSPSFGIPSQTWAFESDPNEDGTDEGGFLIHSAVGGYLNCGGSLGNSCKVGDKREVYTVELVGDNTYQILAGTRYSLSVSGDFVQLAAHDTSPEHQFVLTPTKGKSLYPTIP</sequence>
<keyword evidence="3" id="KW-1185">Reference proteome</keyword>
<dbReference type="Proteomes" id="UP000325945">
    <property type="component" value="Unassembled WGS sequence"/>
</dbReference>
<reference evidence="3" key="1">
    <citation type="submission" date="2019-04" db="EMBL/GenBank/DDBJ databases">
        <title>Friends and foes A comparative genomics studyof 23 Aspergillus species from section Flavi.</title>
        <authorList>
            <consortium name="DOE Joint Genome Institute"/>
            <person name="Kjaerbolling I."/>
            <person name="Vesth T."/>
            <person name="Frisvad J.C."/>
            <person name="Nybo J.L."/>
            <person name="Theobald S."/>
            <person name="Kildgaard S."/>
            <person name="Isbrandt T."/>
            <person name="Kuo A."/>
            <person name="Sato A."/>
            <person name="Lyhne E.K."/>
            <person name="Kogle M.E."/>
            <person name="Wiebenga A."/>
            <person name="Kun R.S."/>
            <person name="Lubbers R.J."/>
            <person name="Makela M.R."/>
            <person name="Barry K."/>
            <person name="Chovatia M."/>
            <person name="Clum A."/>
            <person name="Daum C."/>
            <person name="Haridas S."/>
            <person name="He G."/>
            <person name="LaButti K."/>
            <person name="Lipzen A."/>
            <person name="Mondo S."/>
            <person name="Riley R."/>
            <person name="Salamov A."/>
            <person name="Simmons B.A."/>
            <person name="Magnuson J.K."/>
            <person name="Henrissat B."/>
            <person name="Mortensen U.H."/>
            <person name="Larsen T.O."/>
            <person name="Devries R.P."/>
            <person name="Grigoriev I.V."/>
            <person name="Machida M."/>
            <person name="Baker S.E."/>
            <person name="Andersen M.R."/>
        </authorList>
    </citation>
    <scope>NUCLEOTIDE SEQUENCE [LARGE SCALE GENOMIC DNA]</scope>
    <source>
        <strain evidence="3">CBS 130017</strain>
    </source>
</reference>
<accession>A0A5N6X2D0</accession>
<evidence type="ECO:0000313" key="3">
    <source>
        <dbReference type="Proteomes" id="UP000325945"/>
    </source>
</evidence>
<protein>
    <recommendedName>
        <fullName evidence="4">Ricin B lectin domain-containing protein</fullName>
    </recommendedName>
</protein>
<gene>
    <name evidence="2" type="ORF">BDV39DRAFT_205420</name>
</gene>
<feature type="signal peptide" evidence="1">
    <location>
        <begin position="1"/>
        <end position="19"/>
    </location>
</feature>
<evidence type="ECO:0008006" key="4">
    <source>
        <dbReference type="Google" id="ProtNLM"/>
    </source>
</evidence>
<evidence type="ECO:0000256" key="1">
    <source>
        <dbReference type="SAM" id="SignalP"/>
    </source>
</evidence>
<keyword evidence="1" id="KW-0732">Signal</keyword>
<dbReference type="EMBL" id="ML741795">
    <property type="protein sequence ID" value="KAE8327008.1"/>
    <property type="molecule type" value="Genomic_DNA"/>
</dbReference>
<organism evidence="2 3">
    <name type="scientific">Aspergillus sergii</name>
    <dbReference type="NCBI Taxonomy" id="1034303"/>
    <lineage>
        <taxon>Eukaryota</taxon>
        <taxon>Fungi</taxon>
        <taxon>Dikarya</taxon>
        <taxon>Ascomycota</taxon>
        <taxon>Pezizomycotina</taxon>
        <taxon>Eurotiomycetes</taxon>
        <taxon>Eurotiomycetidae</taxon>
        <taxon>Eurotiales</taxon>
        <taxon>Aspergillaceae</taxon>
        <taxon>Aspergillus</taxon>
        <taxon>Aspergillus subgen. Circumdati</taxon>
    </lineage>
</organism>
<proteinExistence type="predicted"/>
<name>A0A5N6X2D0_9EURO</name>
<dbReference type="InterPro" id="IPR035992">
    <property type="entry name" value="Ricin_B-like_lectins"/>
</dbReference>
<dbReference type="AlphaFoldDB" id="A0A5N6X2D0"/>
<dbReference type="SUPFAM" id="SSF50370">
    <property type="entry name" value="Ricin B-like lectins"/>
    <property type="match status" value="1"/>
</dbReference>
<feature type="chain" id="PRO_5024917026" description="Ricin B lectin domain-containing protein" evidence="1">
    <location>
        <begin position="20"/>
        <end position="160"/>
    </location>
</feature>